<gene>
    <name evidence="2" type="ORF">SY85_08420</name>
</gene>
<dbReference type="AlphaFoldDB" id="A0A172TU03"/>
<name>A0A172TU03_9BACT</name>
<feature type="transmembrane region" description="Helical" evidence="1">
    <location>
        <begin position="255"/>
        <end position="272"/>
    </location>
</feature>
<dbReference type="STRING" id="1492898.SY85_08420"/>
<accession>A0A172TU03</accession>
<keyword evidence="1" id="KW-0812">Transmembrane</keyword>
<feature type="transmembrane region" description="Helical" evidence="1">
    <location>
        <begin position="221"/>
        <end position="243"/>
    </location>
</feature>
<feature type="transmembrane region" description="Helical" evidence="1">
    <location>
        <begin position="303"/>
        <end position="322"/>
    </location>
</feature>
<keyword evidence="1" id="KW-1133">Transmembrane helix</keyword>
<keyword evidence="3" id="KW-1185">Reference proteome</keyword>
<feature type="transmembrane region" description="Helical" evidence="1">
    <location>
        <begin position="143"/>
        <end position="166"/>
    </location>
</feature>
<feature type="transmembrane region" description="Helical" evidence="1">
    <location>
        <begin position="12"/>
        <end position="31"/>
    </location>
</feature>
<evidence type="ECO:0000256" key="1">
    <source>
        <dbReference type="SAM" id="Phobius"/>
    </source>
</evidence>
<feature type="transmembrane region" description="Helical" evidence="1">
    <location>
        <begin position="51"/>
        <end position="72"/>
    </location>
</feature>
<evidence type="ECO:0008006" key="4">
    <source>
        <dbReference type="Google" id="ProtNLM"/>
    </source>
</evidence>
<evidence type="ECO:0000313" key="3">
    <source>
        <dbReference type="Proteomes" id="UP000077177"/>
    </source>
</evidence>
<keyword evidence="1" id="KW-0472">Membrane</keyword>
<evidence type="ECO:0000313" key="2">
    <source>
        <dbReference type="EMBL" id="ANE50520.1"/>
    </source>
</evidence>
<protein>
    <recommendedName>
        <fullName evidence="4">Beta-carotene 15,15'-monooxygenase</fullName>
    </recommendedName>
</protein>
<dbReference type="Proteomes" id="UP000077177">
    <property type="component" value="Chromosome"/>
</dbReference>
<proteinExistence type="predicted"/>
<feature type="transmembrane region" description="Helical" evidence="1">
    <location>
        <begin position="278"/>
        <end position="298"/>
    </location>
</feature>
<sequence length="328" mass="37420">MIGIFKQKAPGNIALLFIFGLLIKLPLFLAPRAAVSTPLDGKMYQWVSMSLQGLVPIVSSLVAFLLLYIQALQVTTMVNEFRMIAKPTFLPGMAYLLVTSLLPEWSYLSAALVANTFIIWAFIKLFELYNLQGANGRIFNIGLLLGIASFFFFPSFLFAVSVLIGLMILRPFRLNEIILLLFGIATPFYFYGVYLFLNDRLSLQQLFPRITFNVPTLKNSIWQVGSTLLLGIPFLMGGFYIQTYLRKMLIQARKTWSIVLLYLLLAILIPFTNNTFTYTSWIVTAAPFAAFHACAYYYPNKRWLPVVIFYLMLAFVLAQQFVTKTWVF</sequence>
<feature type="transmembrane region" description="Helical" evidence="1">
    <location>
        <begin position="93"/>
        <end position="123"/>
    </location>
</feature>
<reference evidence="2 3" key="2">
    <citation type="journal article" date="2016" name="Int. J. Syst. Evol. Microbiol.">
        <title>Flavisolibacter tropicus sp. nov., isolated from tropical soil.</title>
        <authorList>
            <person name="Lee J.J."/>
            <person name="Kang M.S."/>
            <person name="Kim G.S."/>
            <person name="Lee C.S."/>
            <person name="Lim S."/>
            <person name="Lee J."/>
            <person name="Roh S.H."/>
            <person name="Kang H."/>
            <person name="Ha J.M."/>
            <person name="Bae S."/>
            <person name="Jung H.Y."/>
            <person name="Kim M.K."/>
        </authorList>
    </citation>
    <scope>NUCLEOTIDE SEQUENCE [LARGE SCALE GENOMIC DNA]</scope>
    <source>
        <strain evidence="2 3">LCS9</strain>
    </source>
</reference>
<feature type="transmembrane region" description="Helical" evidence="1">
    <location>
        <begin position="178"/>
        <end position="197"/>
    </location>
</feature>
<dbReference type="EMBL" id="CP011390">
    <property type="protein sequence ID" value="ANE50520.1"/>
    <property type="molecule type" value="Genomic_DNA"/>
</dbReference>
<organism evidence="2 3">
    <name type="scientific">Flavisolibacter tropicus</name>
    <dbReference type="NCBI Taxonomy" id="1492898"/>
    <lineage>
        <taxon>Bacteria</taxon>
        <taxon>Pseudomonadati</taxon>
        <taxon>Bacteroidota</taxon>
        <taxon>Chitinophagia</taxon>
        <taxon>Chitinophagales</taxon>
        <taxon>Chitinophagaceae</taxon>
        <taxon>Flavisolibacter</taxon>
    </lineage>
</organism>
<reference evidence="3" key="1">
    <citation type="submission" date="2015-01" db="EMBL/GenBank/DDBJ databases">
        <title>Flavisolibacter sp./LCS9/ whole genome sequencing.</title>
        <authorList>
            <person name="Kim M.K."/>
            <person name="Srinivasan S."/>
            <person name="Lee J.-J."/>
        </authorList>
    </citation>
    <scope>NUCLEOTIDE SEQUENCE [LARGE SCALE GENOMIC DNA]</scope>
    <source>
        <strain evidence="3">LCS9</strain>
    </source>
</reference>
<dbReference type="KEGG" id="fla:SY85_08420"/>